<evidence type="ECO:0000313" key="3">
    <source>
        <dbReference type="EMBL" id="MDT0617180.1"/>
    </source>
</evidence>
<dbReference type="InterPro" id="IPR000639">
    <property type="entry name" value="Epox_hydrolase-like"/>
</dbReference>
<evidence type="ECO:0000259" key="2">
    <source>
        <dbReference type="Pfam" id="PF00561"/>
    </source>
</evidence>
<accession>A0ABU3B537</accession>
<dbReference type="SUPFAM" id="SSF53474">
    <property type="entry name" value="alpha/beta-Hydrolases"/>
    <property type="match status" value="1"/>
</dbReference>
<feature type="chain" id="PRO_5045846578" evidence="1">
    <location>
        <begin position="19"/>
        <end position="335"/>
    </location>
</feature>
<keyword evidence="4" id="KW-1185">Reference proteome</keyword>
<evidence type="ECO:0000313" key="4">
    <source>
        <dbReference type="Proteomes" id="UP001259982"/>
    </source>
</evidence>
<dbReference type="RefSeq" id="WP_311656809.1">
    <property type="nucleotide sequence ID" value="NZ_JAVRHY010000001.1"/>
</dbReference>
<gene>
    <name evidence="3" type="ORF">RM531_01695</name>
</gene>
<organism evidence="3 4">
    <name type="scientific">Spectribacter acetivorans</name>
    <dbReference type="NCBI Taxonomy" id="3075603"/>
    <lineage>
        <taxon>Bacteria</taxon>
        <taxon>Pseudomonadati</taxon>
        <taxon>Pseudomonadota</taxon>
        <taxon>Gammaproteobacteria</taxon>
        <taxon>Salinisphaerales</taxon>
        <taxon>Salinisphaeraceae</taxon>
        <taxon>Spectribacter</taxon>
    </lineage>
</organism>
<dbReference type="GO" id="GO:0016787">
    <property type="term" value="F:hydrolase activity"/>
    <property type="evidence" value="ECO:0007669"/>
    <property type="project" value="UniProtKB-KW"/>
</dbReference>
<protein>
    <submittedName>
        <fullName evidence="3">Alpha/beta hydrolase</fullName>
    </submittedName>
</protein>
<dbReference type="InterPro" id="IPR050266">
    <property type="entry name" value="AB_hydrolase_sf"/>
</dbReference>
<name>A0ABU3B537_9GAMM</name>
<dbReference type="PANTHER" id="PTHR43798:SF33">
    <property type="entry name" value="HYDROLASE, PUTATIVE (AFU_ORTHOLOGUE AFUA_2G14860)-RELATED"/>
    <property type="match status" value="1"/>
</dbReference>
<dbReference type="InterPro" id="IPR029058">
    <property type="entry name" value="AB_hydrolase_fold"/>
</dbReference>
<reference evidence="3 4" key="1">
    <citation type="submission" date="2023-09" db="EMBL/GenBank/DDBJ databases">
        <authorList>
            <person name="Rey-Velasco X."/>
        </authorList>
    </citation>
    <scope>NUCLEOTIDE SEQUENCE [LARGE SCALE GENOMIC DNA]</scope>
    <source>
        <strain evidence="3 4">P385</strain>
    </source>
</reference>
<dbReference type="Gene3D" id="3.40.50.1820">
    <property type="entry name" value="alpha/beta hydrolase"/>
    <property type="match status" value="1"/>
</dbReference>
<dbReference type="EMBL" id="JAVRHY010000001">
    <property type="protein sequence ID" value="MDT0617180.1"/>
    <property type="molecule type" value="Genomic_DNA"/>
</dbReference>
<comment type="caution">
    <text evidence="3">The sequence shown here is derived from an EMBL/GenBank/DDBJ whole genome shotgun (WGS) entry which is preliminary data.</text>
</comment>
<feature type="signal peptide" evidence="1">
    <location>
        <begin position="1"/>
        <end position="18"/>
    </location>
</feature>
<dbReference type="PRINTS" id="PR00111">
    <property type="entry name" value="ABHYDROLASE"/>
</dbReference>
<dbReference type="PRINTS" id="PR00412">
    <property type="entry name" value="EPOXHYDRLASE"/>
</dbReference>
<keyword evidence="1" id="KW-0732">Signal</keyword>
<dbReference type="PANTHER" id="PTHR43798">
    <property type="entry name" value="MONOACYLGLYCEROL LIPASE"/>
    <property type="match status" value="1"/>
</dbReference>
<feature type="domain" description="AB hydrolase-1" evidence="2">
    <location>
        <begin position="66"/>
        <end position="318"/>
    </location>
</feature>
<evidence type="ECO:0000256" key="1">
    <source>
        <dbReference type="SAM" id="SignalP"/>
    </source>
</evidence>
<dbReference type="Pfam" id="PF00561">
    <property type="entry name" value="Abhydrolase_1"/>
    <property type="match status" value="1"/>
</dbReference>
<dbReference type="InterPro" id="IPR000073">
    <property type="entry name" value="AB_hydrolase_1"/>
</dbReference>
<proteinExistence type="predicted"/>
<dbReference type="Proteomes" id="UP001259982">
    <property type="component" value="Unassembled WGS sequence"/>
</dbReference>
<sequence length="335" mass="37399">MRLTLIAVFCLLAGLARAQSVEDLGADLENFDYPHPVEVFDLETLRGPVPMAYMDVAPEGEGNGETVLLLHGKNFCAAYWEATIATLVDAGYRVVAPDQVGFCKSGKPAAYGYSFHQLAANTATLLDQLEVERATVLGHSMGGMLATRFALMFPERTDRLMLVNPIGLEDWKAEGVPYRGVDAWYRREAGKDFTAIRRYQQNYYYDGEWKPEYERWARMLAGMYVGDDVSRVAWAQALTYDRVYTQPVVHEFGNLQVPTTLFIGQRDRTALGKDLVDDELADRLGDYPALGRDARDAIPDAELVTFDDIGHLPHVEAPARFHDALLEALNVPATE</sequence>
<keyword evidence="3" id="KW-0378">Hydrolase</keyword>